<name>A0A8T0S168_PANVG</name>
<gene>
    <name evidence="2" type="ORF">PVAP13_5NG274740</name>
</gene>
<sequence length="135" mass="14063">MHLHPPLCQSSSFAAAATNLGPFPPSRRALDGASPSPSRCSLASLSPSSGCRLRRSPGADPPRAAAVAEAPPPSPSSRSSTLTPFLPCRTRRRRGGMAAPWGYADGCPPLPVSHRSLDSPPIHGHPKYPPPPFSS</sequence>
<evidence type="ECO:0000313" key="3">
    <source>
        <dbReference type="Proteomes" id="UP000823388"/>
    </source>
</evidence>
<evidence type="ECO:0000256" key="1">
    <source>
        <dbReference type="SAM" id="MobiDB-lite"/>
    </source>
</evidence>
<keyword evidence="3" id="KW-1185">Reference proteome</keyword>
<dbReference type="EMBL" id="CM029046">
    <property type="protein sequence ID" value="KAG2590329.1"/>
    <property type="molecule type" value="Genomic_DNA"/>
</dbReference>
<comment type="caution">
    <text evidence="2">The sequence shown here is derived from an EMBL/GenBank/DDBJ whole genome shotgun (WGS) entry which is preliminary data.</text>
</comment>
<accession>A0A8T0S168</accession>
<protein>
    <submittedName>
        <fullName evidence="2">Uncharacterized protein</fullName>
    </submittedName>
</protein>
<proteinExistence type="predicted"/>
<reference evidence="2" key="1">
    <citation type="submission" date="2020-05" db="EMBL/GenBank/DDBJ databases">
        <title>WGS assembly of Panicum virgatum.</title>
        <authorList>
            <person name="Lovell J.T."/>
            <person name="Jenkins J."/>
            <person name="Shu S."/>
            <person name="Juenger T.E."/>
            <person name="Schmutz J."/>
        </authorList>
    </citation>
    <scope>NUCLEOTIDE SEQUENCE</scope>
    <source>
        <strain evidence="2">AP13</strain>
    </source>
</reference>
<dbReference type="AlphaFoldDB" id="A0A8T0S168"/>
<feature type="region of interest" description="Disordered" evidence="1">
    <location>
        <begin position="19"/>
        <end position="135"/>
    </location>
</feature>
<organism evidence="2 3">
    <name type="scientific">Panicum virgatum</name>
    <name type="common">Blackwell switchgrass</name>
    <dbReference type="NCBI Taxonomy" id="38727"/>
    <lineage>
        <taxon>Eukaryota</taxon>
        <taxon>Viridiplantae</taxon>
        <taxon>Streptophyta</taxon>
        <taxon>Embryophyta</taxon>
        <taxon>Tracheophyta</taxon>
        <taxon>Spermatophyta</taxon>
        <taxon>Magnoliopsida</taxon>
        <taxon>Liliopsida</taxon>
        <taxon>Poales</taxon>
        <taxon>Poaceae</taxon>
        <taxon>PACMAD clade</taxon>
        <taxon>Panicoideae</taxon>
        <taxon>Panicodae</taxon>
        <taxon>Paniceae</taxon>
        <taxon>Panicinae</taxon>
        <taxon>Panicum</taxon>
        <taxon>Panicum sect. Hiantes</taxon>
    </lineage>
</organism>
<dbReference type="Proteomes" id="UP000823388">
    <property type="component" value="Chromosome 5N"/>
</dbReference>
<evidence type="ECO:0000313" key="2">
    <source>
        <dbReference type="EMBL" id="KAG2590329.1"/>
    </source>
</evidence>
<feature type="compositionally biased region" description="Low complexity" evidence="1">
    <location>
        <begin position="33"/>
        <end position="51"/>
    </location>
</feature>